<dbReference type="UniPathway" id="UPA00557">
    <property type="reaction ID" value="UER00614"/>
</dbReference>
<evidence type="ECO:0000256" key="9">
    <source>
        <dbReference type="ARBA" id="ARBA00022692"/>
    </source>
</evidence>
<dbReference type="OrthoDB" id="10260889at2759"/>
<keyword evidence="9 16" id="KW-0812">Transmembrane</keyword>
<dbReference type="InterPro" id="IPR000374">
    <property type="entry name" value="PC_trans"/>
</dbReference>
<comment type="catalytic activity">
    <reaction evidence="1 16 17">
        <text>a 1,2-diacyl-sn-glycero-3-phosphate + CTP + H(+) = a CDP-1,2-diacyl-sn-glycerol + diphosphate</text>
        <dbReference type="Rhea" id="RHEA:16229"/>
        <dbReference type="ChEBI" id="CHEBI:15378"/>
        <dbReference type="ChEBI" id="CHEBI:33019"/>
        <dbReference type="ChEBI" id="CHEBI:37563"/>
        <dbReference type="ChEBI" id="CHEBI:58332"/>
        <dbReference type="ChEBI" id="CHEBI:58608"/>
        <dbReference type="EC" id="2.7.7.41"/>
    </reaction>
</comment>
<keyword evidence="15 16" id="KW-1208">Phospholipid metabolism</keyword>
<reference evidence="20" key="1">
    <citation type="submission" date="2025-08" db="UniProtKB">
        <authorList>
            <consortium name="RefSeq"/>
        </authorList>
    </citation>
    <scope>IDENTIFICATION</scope>
</reference>
<dbReference type="PANTHER" id="PTHR13773">
    <property type="entry name" value="PHOSPHATIDATE CYTIDYLYLTRANSFERASE"/>
    <property type="match status" value="1"/>
</dbReference>
<sequence>MSELRHREGQVTQGSLSSDPENKTKLVNEQAKTDVTTEVHKPASGCTPPDGIQETLPQIADPPIPPQKDTVPSILKGFSPRWQNWFIRGGFSIIMVAGFAFIIHYGPVAITGLVLLIEMMCFHEIITIGHAVYRSQDLPWFRTLSWYFLLCANYFVYGQSMKDYFGIVLHRDLEFLQPLIDYYRFIAFWLYMFGFMLFVLSLRKSQYLVQFTLFGWTHIALLIVVTQSNLIVQSMFEGIIWFLLSTTSVICNDIMAYLFGFFFGRTSLIKLSPKKTWEGFIGACFSTVIFIVILANILKRYTFFVCPPEFDDEKGEFVMDCEPSSTFYPREYNVPVFMQNSLALVGIEWQTFTTLPVYIHAAVIGLFASLVSPFGGFFASGFKRAFKIKDFGDVIPGHGGIMDRFDCQFLMASFLYVYLHTFLKSAYPQKLVQQIFQLSAEDQLMVYKQLTEHLNKTGVLPM</sequence>
<evidence type="ECO:0000256" key="5">
    <source>
        <dbReference type="ARBA" id="ARBA00010185"/>
    </source>
</evidence>
<dbReference type="KEGG" id="aplc:110981231"/>
<evidence type="ECO:0000256" key="13">
    <source>
        <dbReference type="ARBA" id="ARBA00023136"/>
    </source>
</evidence>
<evidence type="ECO:0000256" key="4">
    <source>
        <dbReference type="ARBA" id="ARBA00005189"/>
    </source>
</evidence>
<evidence type="ECO:0000256" key="11">
    <source>
        <dbReference type="ARBA" id="ARBA00022989"/>
    </source>
</evidence>
<evidence type="ECO:0000313" key="20">
    <source>
        <dbReference type="RefSeq" id="XP_022094355.1"/>
    </source>
</evidence>
<dbReference type="PIRSF" id="PIRSF018269">
    <property type="entry name" value="PC_trans_euk"/>
    <property type="match status" value="1"/>
</dbReference>
<keyword evidence="13 16" id="KW-0472">Membrane</keyword>
<dbReference type="Pfam" id="PF01148">
    <property type="entry name" value="CTP_transf_1"/>
    <property type="match status" value="1"/>
</dbReference>
<dbReference type="PROSITE" id="PS01315">
    <property type="entry name" value="CDS"/>
    <property type="match status" value="1"/>
</dbReference>
<name>A0A8B7YPH8_ACAPL</name>
<keyword evidence="12 16" id="KW-0443">Lipid metabolism</keyword>
<feature type="transmembrane region" description="Helical" evidence="16">
    <location>
        <begin position="276"/>
        <end position="298"/>
    </location>
</feature>
<evidence type="ECO:0000256" key="12">
    <source>
        <dbReference type="ARBA" id="ARBA00023098"/>
    </source>
</evidence>
<feature type="transmembrane region" description="Helical" evidence="16">
    <location>
        <begin position="357"/>
        <end position="379"/>
    </location>
</feature>
<comment type="pathway">
    <text evidence="3 16 17">Phospholipid metabolism; CDP-diacylglycerol biosynthesis; CDP-diacylglycerol from sn-glycerol 3-phosphate: step 3/3.</text>
</comment>
<accession>A0A8B7YPH8</accession>
<keyword evidence="7 16" id="KW-0444">Lipid biosynthesis</keyword>
<evidence type="ECO:0000256" key="7">
    <source>
        <dbReference type="ARBA" id="ARBA00022516"/>
    </source>
</evidence>
<dbReference type="GO" id="GO:0005789">
    <property type="term" value="C:endoplasmic reticulum membrane"/>
    <property type="evidence" value="ECO:0007669"/>
    <property type="project" value="TreeGrafter"/>
</dbReference>
<feature type="compositionally biased region" description="Basic and acidic residues" evidence="18">
    <location>
        <begin position="20"/>
        <end position="41"/>
    </location>
</feature>
<comment type="pathway">
    <text evidence="4">Lipid metabolism.</text>
</comment>
<evidence type="ECO:0000256" key="6">
    <source>
        <dbReference type="ARBA" id="ARBA00012487"/>
    </source>
</evidence>
<evidence type="ECO:0000256" key="1">
    <source>
        <dbReference type="ARBA" id="ARBA00001698"/>
    </source>
</evidence>
<feature type="transmembrane region" description="Helical" evidence="16">
    <location>
        <begin position="182"/>
        <end position="200"/>
    </location>
</feature>
<keyword evidence="8 16" id="KW-0808">Transferase</keyword>
<dbReference type="AlphaFoldDB" id="A0A8B7YPH8"/>
<organism evidence="19 20">
    <name type="scientific">Acanthaster planci</name>
    <name type="common">Crown-of-thorns starfish</name>
    <dbReference type="NCBI Taxonomy" id="133434"/>
    <lineage>
        <taxon>Eukaryota</taxon>
        <taxon>Metazoa</taxon>
        <taxon>Echinodermata</taxon>
        <taxon>Eleutherozoa</taxon>
        <taxon>Asterozoa</taxon>
        <taxon>Asteroidea</taxon>
        <taxon>Valvatacea</taxon>
        <taxon>Valvatida</taxon>
        <taxon>Acanthasteridae</taxon>
        <taxon>Acanthaster</taxon>
    </lineage>
</organism>
<protein>
    <recommendedName>
        <fullName evidence="6 16">Phosphatidate cytidylyltransferase</fullName>
        <ecNumber evidence="6 16">2.7.7.41</ecNumber>
    </recommendedName>
</protein>
<dbReference type="EC" id="2.7.7.41" evidence="6 16"/>
<dbReference type="InterPro" id="IPR016720">
    <property type="entry name" value="PC_Trfase_euk"/>
</dbReference>
<proteinExistence type="inferred from homology"/>
<feature type="transmembrane region" description="Helical" evidence="16">
    <location>
        <begin position="207"/>
        <end position="227"/>
    </location>
</feature>
<dbReference type="GeneID" id="110981231"/>
<dbReference type="Proteomes" id="UP000694845">
    <property type="component" value="Unplaced"/>
</dbReference>
<evidence type="ECO:0000256" key="18">
    <source>
        <dbReference type="SAM" id="MobiDB-lite"/>
    </source>
</evidence>
<evidence type="ECO:0000256" key="3">
    <source>
        <dbReference type="ARBA" id="ARBA00005119"/>
    </source>
</evidence>
<evidence type="ECO:0000256" key="14">
    <source>
        <dbReference type="ARBA" id="ARBA00023209"/>
    </source>
</evidence>
<keyword evidence="10 16" id="KW-0548">Nucleotidyltransferase</keyword>
<comment type="similarity">
    <text evidence="5 16 17">Belongs to the CDS family.</text>
</comment>
<evidence type="ECO:0000256" key="10">
    <source>
        <dbReference type="ARBA" id="ARBA00022695"/>
    </source>
</evidence>
<evidence type="ECO:0000313" key="19">
    <source>
        <dbReference type="Proteomes" id="UP000694845"/>
    </source>
</evidence>
<dbReference type="GO" id="GO:0016024">
    <property type="term" value="P:CDP-diacylglycerol biosynthetic process"/>
    <property type="evidence" value="ECO:0007669"/>
    <property type="project" value="UniProtKB-UniRule"/>
</dbReference>
<comment type="subcellular location">
    <subcellularLocation>
        <location evidence="2">Membrane</location>
        <topology evidence="2">Multi-pass membrane protein</topology>
    </subcellularLocation>
</comment>
<feature type="compositionally biased region" description="Polar residues" evidence="18">
    <location>
        <begin position="10"/>
        <end position="19"/>
    </location>
</feature>
<gene>
    <name evidence="20" type="primary">LOC110981231</name>
</gene>
<evidence type="ECO:0000256" key="16">
    <source>
        <dbReference type="PIRNR" id="PIRNR018269"/>
    </source>
</evidence>
<keyword evidence="19" id="KW-1185">Reference proteome</keyword>
<keyword evidence="11 16" id="KW-1133">Transmembrane helix</keyword>
<feature type="transmembrane region" description="Helical" evidence="16">
    <location>
        <begin position="239"/>
        <end position="264"/>
    </location>
</feature>
<feature type="region of interest" description="Disordered" evidence="18">
    <location>
        <begin position="1"/>
        <end position="64"/>
    </location>
</feature>
<feature type="transmembrane region" description="Helical" evidence="16">
    <location>
        <begin position="144"/>
        <end position="162"/>
    </location>
</feature>
<evidence type="ECO:0000256" key="17">
    <source>
        <dbReference type="RuleBase" id="RU003938"/>
    </source>
</evidence>
<evidence type="ECO:0000256" key="8">
    <source>
        <dbReference type="ARBA" id="ARBA00022679"/>
    </source>
</evidence>
<dbReference type="RefSeq" id="XP_022094355.1">
    <property type="nucleotide sequence ID" value="XM_022238663.1"/>
</dbReference>
<evidence type="ECO:0000256" key="15">
    <source>
        <dbReference type="ARBA" id="ARBA00023264"/>
    </source>
</evidence>
<evidence type="ECO:0000256" key="2">
    <source>
        <dbReference type="ARBA" id="ARBA00004141"/>
    </source>
</evidence>
<dbReference type="GO" id="GO:0004605">
    <property type="term" value="F:phosphatidate cytidylyltransferase activity"/>
    <property type="evidence" value="ECO:0007669"/>
    <property type="project" value="UniProtKB-UniRule"/>
</dbReference>
<dbReference type="PANTHER" id="PTHR13773:SF8">
    <property type="entry name" value="PHOSPHATIDATE CYTIDYLYLTRANSFERASE, PHOTORECEPTOR-SPECIFIC"/>
    <property type="match status" value="1"/>
</dbReference>
<keyword evidence="14 16" id="KW-0594">Phospholipid biosynthesis</keyword>